<evidence type="ECO:0000313" key="2">
    <source>
        <dbReference type="EMBL" id="KAF6802883.1"/>
    </source>
</evidence>
<dbReference type="OrthoDB" id="4830129at2759"/>
<proteinExistence type="predicted"/>
<dbReference type="EMBL" id="WIGM01001236">
    <property type="protein sequence ID" value="KAF6802883.1"/>
    <property type="molecule type" value="Genomic_DNA"/>
</dbReference>
<dbReference type="AlphaFoldDB" id="A0A8H6IYK7"/>
<name>A0A8H6IYK7_9PEZI</name>
<feature type="region of interest" description="Disordered" evidence="1">
    <location>
        <begin position="35"/>
        <end position="58"/>
    </location>
</feature>
<comment type="caution">
    <text evidence="2">The sequence shown here is derived from an EMBL/GenBank/DDBJ whole genome shotgun (WGS) entry which is preliminary data.</text>
</comment>
<protein>
    <submittedName>
        <fullName evidence="2">Uncharacterized protein</fullName>
    </submittedName>
</protein>
<accession>A0A8H6IYK7</accession>
<feature type="compositionally biased region" description="Polar residues" evidence="1">
    <location>
        <begin position="35"/>
        <end position="45"/>
    </location>
</feature>
<evidence type="ECO:0000256" key="1">
    <source>
        <dbReference type="SAM" id="MobiDB-lite"/>
    </source>
</evidence>
<gene>
    <name evidence="2" type="ORF">CMUS01_15239</name>
</gene>
<dbReference type="Proteomes" id="UP000639643">
    <property type="component" value="Unassembled WGS sequence"/>
</dbReference>
<organism evidence="2 3">
    <name type="scientific">Colletotrichum musicola</name>
    <dbReference type="NCBI Taxonomy" id="2175873"/>
    <lineage>
        <taxon>Eukaryota</taxon>
        <taxon>Fungi</taxon>
        <taxon>Dikarya</taxon>
        <taxon>Ascomycota</taxon>
        <taxon>Pezizomycotina</taxon>
        <taxon>Sordariomycetes</taxon>
        <taxon>Hypocreomycetidae</taxon>
        <taxon>Glomerellales</taxon>
        <taxon>Glomerellaceae</taxon>
        <taxon>Colletotrichum</taxon>
        <taxon>Colletotrichum orchidearum species complex</taxon>
    </lineage>
</organism>
<reference evidence="2" key="1">
    <citation type="journal article" date="2020" name="Phytopathology">
        <title>Genome Sequence Resources of Colletotrichum truncatum, C. plurivorum, C. musicola, and C. sojae: Four Species Pathogenic to Soybean (Glycine max).</title>
        <authorList>
            <person name="Rogerio F."/>
            <person name="Boufleur T.R."/>
            <person name="Ciampi-Guillardi M."/>
            <person name="Sukno S.A."/>
            <person name="Thon M.R."/>
            <person name="Massola Junior N.S."/>
            <person name="Baroncelli R."/>
        </authorList>
    </citation>
    <scope>NUCLEOTIDE SEQUENCE</scope>
    <source>
        <strain evidence="2">LFN0074</strain>
    </source>
</reference>
<evidence type="ECO:0000313" key="3">
    <source>
        <dbReference type="Proteomes" id="UP000639643"/>
    </source>
</evidence>
<keyword evidence="3" id="KW-1185">Reference proteome</keyword>
<sequence>MGFIQKVGHVADKVAMSMVNSTAMGDTWYKDSINTVSPTASGSSKGQREPPPRVSKMTWQETLDAQKAAKEKEEGLIKEI</sequence>